<feature type="transmembrane region" description="Helical" evidence="1">
    <location>
        <begin position="81"/>
        <end position="104"/>
    </location>
</feature>
<proteinExistence type="predicted"/>
<evidence type="ECO:0000256" key="1">
    <source>
        <dbReference type="SAM" id="Phobius"/>
    </source>
</evidence>
<name>A0AA39Q5U5_9AGAR</name>
<dbReference type="EMBL" id="JAUEPU010000017">
    <property type="protein sequence ID" value="KAK0495754.1"/>
    <property type="molecule type" value="Genomic_DNA"/>
</dbReference>
<dbReference type="SUPFAM" id="SSF103473">
    <property type="entry name" value="MFS general substrate transporter"/>
    <property type="match status" value="1"/>
</dbReference>
<evidence type="ECO:0000313" key="2">
    <source>
        <dbReference type="EMBL" id="KAK0495754.1"/>
    </source>
</evidence>
<organism evidence="2 3">
    <name type="scientific">Armillaria luteobubalina</name>
    <dbReference type="NCBI Taxonomy" id="153913"/>
    <lineage>
        <taxon>Eukaryota</taxon>
        <taxon>Fungi</taxon>
        <taxon>Dikarya</taxon>
        <taxon>Basidiomycota</taxon>
        <taxon>Agaricomycotina</taxon>
        <taxon>Agaricomycetes</taxon>
        <taxon>Agaricomycetidae</taxon>
        <taxon>Agaricales</taxon>
        <taxon>Marasmiineae</taxon>
        <taxon>Physalacriaceae</taxon>
        <taxon>Armillaria</taxon>
    </lineage>
</organism>
<dbReference type="Proteomes" id="UP001175228">
    <property type="component" value="Unassembled WGS sequence"/>
</dbReference>
<evidence type="ECO:0008006" key="4">
    <source>
        <dbReference type="Google" id="ProtNLM"/>
    </source>
</evidence>
<gene>
    <name evidence="2" type="ORF">EDD18DRAFT_1354253</name>
</gene>
<keyword evidence="1" id="KW-0812">Transmembrane</keyword>
<keyword evidence="1" id="KW-1133">Transmembrane helix</keyword>
<feature type="transmembrane region" description="Helical" evidence="1">
    <location>
        <begin position="41"/>
        <end position="61"/>
    </location>
</feature>
<dbReference type="InterPro" id="IPR036259">
    <property type="entry name" value="MFS_trans_sf"/>
</dbReference>
<protein>
    <recommendedName>
        <fullName evidence="4">Major facilitator superfamily (MFS) profile domain-containing protein</fullName>
    </recommendedName>
</protein>
<reference evidence="2" key="1">
    <citation type="submission" date="2023-06" db="EMBL/GenBank/DDBJ databases">
        <authorList>
            <consortium name="Lawrence Berkeley National Laboratory"/>
            <person name="Ahrendt S."/>
            <person name="Sahu N."/>
            <person name="Indic B."/>
            <person name="Wong-Bajracharya J."/>
            <person name="Merenyi Z."/>
            <person name="Ke H.-M."/>
            <person name="Monk M."/>
            <person name="Kocsube S."/>
            <person name="Drula E."/>
            <person name="Lipzen A."/>
            <person name="Balint B."/>
            <person name="Henrissat B."/>
            <person name="Andreopoulos B."/>
            <person name="Martin F.M."/>
            <person name="Harder C.B."/>
            <person name="Rigling D."/>
            <person name="Ford K.L."/>
            <person name="Foster G.D."/>
            <person name="Pangilinan J."/>
            <person name="Papanicolaou A."/>
            <person name="Barry K."/>
            <person name="LaButti K."/>
            <person name="Viragh M."/>
            <person name="Koriabine M."/>
            <person name="Yan M."/>
            <person name="Riley R."/>
            <person name="Champramary S."/>
            <person name="Plett K.L."/>
            <person name="Tsai I.J."/>
            <person name="Slot J."/>
            <person name="Sipos G."/>
            <person name="Plett J."/>
            <person name="Nagy L.G."/>
            <person name="Grigoriev I.V."/>
        </authorList>
    </citation>
    <scope>NUCLEOTIDE SEQUENCE</scope>
    <source>
        <strain evidence="2">HWK02</strain>
    </source>
</reference>
<evidence type="ECO:0000313" key="3">
    <source>
        <dbReference type="Proteomes" id="UP001175228"/>
    </source>
</evidence>
<dbReference type="Gene3D" id="1.20.1250.20">
    <property type="entry name" value="MFS general substrate transporter like domains"/>
    <property type="match status" value="1"/>
</dbReference>
<sequence length="117" mass="12204">MAIWPFAGSLPSLMAFSSIYGFFTGGYVSLYPVVAADLYGVEGLASITGIMFSSFVPGTLLGPPISGAILDSHTNPLTGKINFLSVQLFGGSWLLGSASMAVMVQFFRAKEGSIALV</sequence>
<keyword evidence="1" id="KW-0472">Membrane</keyword>
<accession>A0AA39Q5U5</accession>
<dbReference type="AlphaFoldDB" id="A0AA39Q5U5"/>
<keyword evidence="3" id="KW-1185">Reference proteome</keyword>
<comment type="caution">
    <text evidence="2">The sequence shown here is derived from an EMBL/GenBank/DDBJ whole genome shotgun (WGS) entry which is preliminary data.</text>
</comment>
<feature type="transmembrane region" description="Helical" evidence="1">
    <location>
        <begin position="12"/>
        <end position="34"/>
    </location>
</feature>